<accession>A0AAV3YQX1</accession>
<evidence type="ECO:0000313" key="2">
    <source>
        <dbReference type="Proteomes" id="UP000735302"/>
    </source>
</evidence>
<dbReference type="Proteomes" id="UP000735302">
    <property type="component" value="Unassembled WGS sequence"/>
</dbReference>
<dbReference type="EMBL" id="BLXT01001347">
    <property type="protein sequence ID" value="GFN84834.1"/>
    <property type="molecule type" value="Genomic_DNA"/>
</dbReference>
<evidence type="ECO:0000313" key="1">
    <source>
        <dbReference type="EMBL" id="GFN84834.1"/>
    </source>
</evidence>
<dbReference type="AlphaFoldDB" id="A0AAV3YQX1"/>
<reference evidence="1 2" key="1">
    <citation type="journal article" date="2021" name="Elife">
        <title>Chloroplast acquisition without the gene transfer in kleptoplastic sea slugs, Plakobranchus ocellatus.</title>
        <authorList>
            <person name="Maeda T."/>
            <person name="Takahashi S."/>
            <person name="Yoshida T."/>
            <person name="Shimamura S."/>
            <person name="Takaki Y."/>
            <person name="Nagai Y."/>
            <person name="Toyoda A."/>
            <person name="Suzuki Y."/>
            <person name="Arimoto A."/>
            <person name="Ishii H."/>
            <person name="Satoh N."/>
            <person name="Nishiyama T."/>
            <person name="Hasebe M."/>
            <person name="Maruyama T."/>
            <person name="Minagawa J."/>
            <person name="Obokata J."/>
            <person name="Shigenobu S."/>
        </authorList>
    </citation>
    <scope>NUCLEOTIDE SEQUENCE [LARGE SCALE GENOMIC DNA]</scope>
</reference>
<sequence length="91" mass="10001">MLTQKEGSGKTVVHVLSKCREVDGDCPCGWPDKLVNETLWCGDQVVMSTAAPPKSHAVNAGTRLRRLPQKKGGFHQPKKHSKVQTAQVFSF</sequence>
<comment type="caution">
    <text evidence="1">The sequence shown here is derived from an EMBL/GenBank/DDBJ whole genome shotgun (WGS) entry which is preliminary data.</text>
</comment>
<keyword evidence="2" id="KW-1185">Reference proteome</keyword>
<proteinExistence type="predicted"/>
<protein>
    <submittedName>
        <fullName evidence="1">Uncharacterized protein</fullName>
    </submittedName>
</protein>
<organism evidence="1 2">
    <name type="scientific">Plakobranchus ocellatus</name>
    <dbReference type="NCBI Taxonomy" id="259542"/>
    <lineage>
        <taxon>Eukaryota</taxon>
        <taxon>Metazoa</taxon>
        <taxon>Spiralia</taxon>
        <taxon>Lophotrochozoa</taxon>
        <taxon>Mollusca</taxon>
        <taxon>Gastropoda</taxon>
        <taxon>Heterobranchia</taxon>
        <taxon>Euthyneura</taxon>
        <taxon>Panpulmonata</taxon>
        <taxon>Sacoglossa</taxon>
        <taxon>Placobranchoidea</taxon>
        <taxon>Plakobranchidae</taxon>
        <taxon>Plakobranchus</taxon>
    </lineage>
</organism>
<gene>
    <name evidence="1" type="ORF">PoB_001134000</name>
</gene>
<name>A0AAV3YQX1_9GAST</name>